<evidence type="ECO:0000313" key="2">
    <source>
        <dbReference type="EMBL" id="KAK8885907.1"/>
    </source>
</evidence>
<organism evidence="2 3">
    <name type="scientific">Tritrichomonas musculus</name>
    <dbReference type="NCBI Taxonomy" id="1915356"/>
    <lineage>
        <taxon>Eukaryota</taxon>
        <taxon>Metamonada</taxon>
        <taxon>Parabasalia</taxon>
        <taxon>Tritrichomonadida</taxon>
        <taxon>Tritrichomonadidae</taxon>
        <taxon>Tritrichomonas</taxon>
    </lineage>
</organism>
<reference evidence="2 3" key="1">
    <citation type="submission" date="2024-04" db="EMBL/GenBank/DDBJ databases">
        <title>Tritrichomonas musculus Genome.</title>
        <authorList>
            <person name="Alves-Ferreira E."/>
            <person name="Grigg M."/>
            <person name="Lorenzi H."/>
            <person name="Galac M."/>
        </authorList>
    </citation>
    <scope>NUCLEOTIDE SEQUENCE [LARGE SCALE GENOMIC DNA]</scope>
    <source>
        <strain evidence="2 3">EAF2021</strain>
    </source>
</reference>
<gene>
    <name evidence="2" type="ORF">M9Y10_041364</name>
</gene>
<keyword evidence="1" id="KW-0812">Transmembrane</keyword>
<dbReference type="EMBL" id="JAPFFF010000007">
    <property type="protein sequence ID" value="KAK8885907.1"/>
    <property type="molecule type" value="Genomic_DNA"/>
</dbReference>
<dbReference type="Proteomes" id="UP001470230">
    <property type="component" value="Unassembled WGS sequence"/>
</dbReference>
<protein>
    <submittedName>
        <fullName evidence="2">Uncharacterized protein</fullName>
    </submittedName>
</protein>
<keyword evidence="1" id="KW-0472">Membrane</keyword>
<keyword evidence="1" id="KW-1133">Transmembrane helix</keyword>
<feature type="transmembrane region" description="Helical" evidence="1">
    <location>
        <begin position="101"/>
        <end position="122"/>
    </location>
</feature>
<sequence length="147" mass="16539">MMINADKINYRCSAGKYTLIDTFDDTHLQKNSDGLYITPYSSSLPLIFSKSDSSKIKIQLKCTDTFDILTNNTSGNNNPSKPQDVNNVIDNQYIKIKKDTIYIKVGCACLVLIVGMVISGLWCKKSYHNQLVRQQANMMEATNSENL</sequence>
<accession>A0ABR2K454</accession>
<evidence type="ECO:0000256" key="1">
    <source>
        <dbReference type="SAM" id="Phobius"/>
    </source>
</evidence>
<evidence type="ECO:0000313" key="3">
    <source>
        <dbReference type="Proteomes" id="UP001470230"/>
    </source>
</evidence>
<keyword evidence="3" id="KW-1185">Reference proteome</keyword>
<name>A0ABR2K454_9EUKA</name>
<proteinExistence type="predicted"/>
<comment type="caution">
    <text evidence="2">The sequence shown here is derived from an EMBL/GenBank/DDBJ whole genome shotgun (WGS) entry which is preliminary data.</text>
</comment>